<evidence type="ECO:0000313" key="1">
    <source>
        <dbReference type="EMBL" id="MBD2546968.1"/>
    </source>
</evidence>
<gene>
    <name evidence="1" type="ORF">H6G72_24685</name>
</gene>
<evidence type="ECO:0000313" key="2">
    <source>
        <dbReference type="Proteomes" id="UP000641954"/>
    </source>
</evidence>
<dbReference type="RefSeq" id="WP_190880215.1">
    <property type="nucleotide sequence ID" value="NZ_JACJSK010000053.1"/>
</dbReference>
<reference evidence="1 2" key="1">
    <citation type="journal article" date="2020" name="ISME J.">
        <title>Comparative genomics reveals insights into cyanobacterial evolution and habitat adaptation.</title>
        <authorList>
            <person name="Chen M.Y."/>
            <person name="Teng W.K."/>
            <person name="Zhao L."/>
            <person name="Hu C.X."/>
            <person name="Zhou Y.K."/>
            <person name="Han B.P."/>
            <person name="Song L.R."/>
            <person name="Shu W.S."/>
        </authorList>
    </citation>
    <scope>NUCLEOTIDE SEQUENCE [LARGE SCALE GENOMIC DNA]</scope>
    <source>
        <strain evidence="1 2">FACHB-1370</strain>
    </source>
</reference>
<protein>
    <submittedName>
        <fullName evidence="1">Uncharacterized protein</fullName>
    </submittedName>
</protein>
<dbReference type="EMBL" id="JACJSK010000053">
    <property type="protein sequence ID" value="MBD2546968.1"/>
    <property type="molecule type" value="Genomic_DNA"/>
</dbReference>
<name>A0ABR8EJY1_9CYAN</name>
<organism evidence="1 2">
    <name type="scientific">Planktothricoides raciborskii FACHB-1370</name>
    <dbReference type="NCBI Taxonomy" id="2949576"/>
    <lineage>
        <taxon>Bacteria</taxon>
        <taxon>Bacillati</taxon>
        <taxon>Cyanobacteriota</taxon>
        <taxon>Cyanophyceae</taxon>
        <taxon>Oscillatoriophycideae</taxon>
        <taxon>Oscillatoriales</taxon>
        <taxon>Oscillatoriaceae</taxon>
        <taxon>Planktothricoides</taxon>
    </lineage>
</organism>
<sequence>MQRRPDLCPEPQKPDFLCRGQAYSLPYGKPLRVYGMAKAYRADIFRKNRPSLPRMQRRPDGGWGFQKPGFWVGGGGLRNRVS</sequence>
<comment type="caution">
    <text evidence="1">The sequence shown here is derived from an EMBL/GenBank/DDBJ whole genome shotgun (WGS) entry which is preliminary data.</text>
</comment>
<proteinExistence type="predicted"/>
<dbReference type="Proteomes" id="UP000641954">
    <property type="component" value="Unassembled WGS sequence"/>
</dbReference>
<keyword evidence="2" id="KW-1185">Reference proteome</keyword>
<accession>A0ABR8EJY1</accession>